<dbReference type="GeneID" id="117572456"/>
<dbReference type="Proteomes" id="UP000515160">
    <property type="component" value="Chromosome 3"/>
</dbReference>
<accession>A0A6P8X4Q5</accession>
<dbReference type="RefSeq" id="XP_034111181.1">
    <property type="nucleotide sequence ID" value="XM_034255290.2"/>
</dbReference>
<name>A0A6P8X4Q5_DROAB</name>
<dbReference type="OrthoDB" id="7804920at2759"/>
<organism evidence="1 2">
    <name type="scientific">Drosophila albomicans</name>
    <name type="common">Fruit fly</name>
    <dbReference type="NCBI Taxonomy" id="7291"/>
    <lineage>
        <taxon>Eukaryota</taxon>
        <taxon>Metazoa</taxon>
        <taxon>Ecdysozoa</taxon>
        <taxon>Arthropoda</taxon>
        <taxon>Hexapoda</taxon>
        <taxon>Insecta</taxon>
        <taxon>Pterygota</taxon>
        <taxon>Neoptera</taxon>
        <taxon>Endopterygota</taxon>
        <taxon>Diptera</taxon>
        <taxon>Brachycera</taxon>
        <taxon>Muscomorpha</taxon>
        <taxon>Ephydroidea</taxon>
        <taxon>Drosophilidae</taxon>
        <taxon>Drosophila</taxon>
    </lineage>
</organism>
<evidence type="ECO:0000313" key="1">
    <source>
        <dbReference type="Proteomes" id="UP000515160"/>
    </source>
</evidence>
<gene>
    <name evidence="2" type="primary">LOC117572456</name>
</gene>
<proteinExistence type="predicted"/>
<keyword evidence="1" id="KW-1185">Reference proteome</keyword>
<evidence type="ECO:0000313" key="2">
    <source>
        <dbReference type="RefSeq" id="XP_034111181.1"/>
    </source>
</evidence>
<sequence length="161" mass="19446">MAASESTPYNFEEEFEAYLHRIFYIKPYTEESKCDPSIVEYFGVFSLTDIRAPERKLWYIYYCKQPDIDETVDRIFQKYGKKNVCELFRKPIFSGVSLRTRVKTHFSELKWYVKGNLLEAPPKSHYNDERMAKTITDLYNDERKMLYNYICMKHNAFSRYN</sequence>
<dbReference type="AlphaFoldDB" id="A0A6P8X4Q5"/>
<reference evidence="2" key="1">
    <citation type="submission" date="2025-08" db="UniProtKB">
        <authorList>
            <consortium name="RefSeq"/>
        </authorList>
    </citation>
    <scope>IDENTIFICATION</scope>
    <source>
        <strain evidence="2">15112-1751.03</strain>
        <tissue evidence="2">Whole Adult</tissue>
    </source>
</reference>
<protein>
    <submittedName>
        <fullName evidence="2">Uncharacterized protein LOC117572456 isoform X2</fullName>
    </submittedName>
</protein>